<evidence type="ECO:0000313" key="3">
    <source>
        <dbReference type="Proteomes" id="UP001501170"/>
    </source>
</evidence>
<evidence type="ECO:0000313" key="2">
    <source>
        <dbReference type="EMBL" id="GAA2371349.1"/>
    </source>
</evidence>
<gene>
    <name evidence="2" type="ORF">GCM10009855_08320</name>
</gene>
<name>A0ABN3H7C1_9ACTN</name>
<sequence>MGTEPAPAPAARRVTCIADSVGPYRLCTSVRRRSMTSSATDAGSTSPPENSSRNEVTARSAKVSTTSGSIDGTNCTTVTECSAANCAC</sequence>
<feature type="compositionally biased region" description="Polar residues" evidence="1">
    <location>
        <begin position="35"/>
        <end position="69"/>
    </location>
</feature>
<protein>
    <submittedName>
        <fullName evidence="2">Uncharacterized protein</fullName>
    </submittedName>
</protein>
<proteinExistence type="predicted"/>
<accession>A0ABN3H7C1</accession>
<reference evidence="2 3" key="1">
    <citation type="journal article" date="2019" name="Int. J. Syst. Evol. Microbiol.">
        <title>The Global Catalogue of Microorganisms (GCM) 10K type strain sequencing project: providing services to taxonomists for standard genome sequencing and annotation.</title>
        <authorList>
            <consortium name="The Broad Institute Genomics Platform"/>
            <consortium name="The Broad Institute Genome Sequencing Center for Infectious Disease"/>
            <person name="Wu L."/>
            <person name="Ma J."/>
        </authorList>
    </citation>
    <scope>NUCLEOTIDE SEQUENCE [LARGE SCALE GENOMIC DNA]</scope>
    <source>
        <strain evidence="2 3">JCM 16227</strain>
    </source>
</reference>
<keyword evidence="3" id="KW-1185">Reference proteome</keyword>
<evidence type="ECO:0000256" key="1">
    <source>
        <dbReference type="SAM" id="MobiDB-lite"/>
    </source>
</evidence>
<feature type="region of interest" description="Disordered" evidence="1">
    <location>
        <begin position="30"/>
        <end position="69"/>
    </location>
</feature>
<comment type="caution">
    <text evidence="2">The sequence shown here is derived from an EMBL/GenBank/DDBJ whole genome shotgun (WGS) entry which is preliminary data.</text>
</comment>
<organism evidence="2 3">
    <name type="scientific">Gordonia cholesterolivorans</name>
    <dbReference type="NCBI Taxonomy" id="559625"/>
    <lineage>
        <taxon>Bacteria</taxon>
        <taxon>Bacillati</taxon>
        <taxon>Actinomycetota</taxon>
        <taxon>Actinomycetes</taxon>
        <taxon>Mycobacteriales</taxon>
        <taxon>Gordoniaceae</taxon>
        <taxon>Gordonia</taxon>
    </lineage>
</organism>
<dbReference type="EMBL" id="BAAARB010000003">
    <property type="protein sequence ID" value="GAA2371349.1"/>
    <property type="molecule type" value="Genomic_DNA"/>
</dbReference>
<dbReference type="Proteomes" id="UP001501170">
    <property type="component" value="Unassembled WGS sequence"/>
</dbReference>